<dbReference type="PANTHER" id="PTHR21716">
    <property type="entry name" value="TRANSMEMBRANE PROTEIN"/>
    <property type="match status" value="1"/>
</dbReference>
<organism evidence="7 8">
    <name type="scientific">Fuerstiella marisgermanici</name>
    <dbReference type="NCBI Taxonomy" id="1891926"/>
    <lineage>
        <taxon>Bacteria</taxon>
        <taxon>Pseudomonadati</taxon>
        <taxon>Planctomycetota</taxon>
        <taxon>Planctomycetia</taxon>
        <taxon>Planctomycetales</taxon>
        <taxon>Planctomycetaceae</taxon>
        <taxon>Fuerstiella</taxon>
    </lineage>
</organism>
<sequence>MIITPESSSESFRQIVEADHAGADSGAAKLRRRRRDRMEMIRTTSVVVIAFLLMTQAFYVAAAVMIPVISAVVISLALRPIVRKLSSYGLPDAVAAFITLGLLTGVTVLLASRLITPASEWMSRTPIKFKLRQLEQKLEPLREPLESVQEASHEISKAVDKSTATPSDELSAPEAVVIKPPNLVSAMLSSTWQLAAGSLLCIVLTFFFLAKGEALLEHIAVVLPFEASGTSCESGVAAVERSISRYLLTVSVINACLGASVAAACWLVGVPNALLWGAMATLLNFLPYIGGLVGAGVVLLVSLFTFDSIAYASLAPLAYVTLTAIEGNFVTPSVLGRSMSLNPLVVILSLTYWTWLWGAAGAVLAVPLLAIFVSACRQFNGTRPLAAMLSD</sequence>
<gene>
    <name evidence="7" type="primary">tqsA_2</name>
    <name evidence="7" type="ORF">Fuma_03790</name>
</gene>
<keyword evidence="4 6" id="KW-1133">Transmembrane helix</keyword>
<protein>
    <submittedName>
        <fullName evidence="7">Transport of quorum-sensing signal protein</fullName>
    </submittedName>
</protein>
<evidence type="ECO:0000256" key="1">
    <source>
        <dbReference type="ARBA" id="ARBA00004141"/>
    </source>
</evidence>
<dbReference type="RefSeq" id="WP_077025521.1">
    <property type="nucleotide sequence ID" value="NZ_CP017641.1"/>
</dbReference>
<dbReference type="PANTHER" id="PTHR21716:SF16">
    <property type="entry name" value="BLL1467 PROTEIN"/>
    <property type="match status" value="1"/>
</dbReference>
<feature type="transmembrane region" description="Helical" evidence="6">
    <location>
        <begin position="246"/>
        <end position="269"/>
    </location>
</feature>
<accession>A0A1P8WJC3</accession>
<dbReference type="STRING" id="1891926.Fuma_03790"/>
<evidence type="ECO:0000256" key="5">
    <source>
        <dbReference type="ARBA" id="ARBA00023136"/>
    </source>
</evidence>
<evidence type="ECO:0000256" key="4">
    <source>
        <dbReference type="ARBA" id="ARBA00022989"/>
    </source>
</evidence>
<keyword evidence="3 6" id="KW-0812">Transmembrane</keyword>
<evidence type="ECO:0000256" key="3">
    <source>
        <dbReference type="ARBA" id="ARBA00022692"/>
    </source>
</evidence>
<dbReference type="Pfam" id="PF01594">
    <property type="entry name" value="AI-2E_transport"/>
    <property type="match status" value="1"/>
</dbReference>
<proteinExistence type="inferred from homology"/>
<feature type="transmembrane region" description="Helical" evidence="6">
    <location>
        <begin position="308"/>
        <end position="330"/>
    </location>
</feature>
<keyword evidence="5 6" id="KW-0472">Membrane</keyword>
<dbReference type="GO" id="GO:0055085">
    <property type="term" value="P:transmembrane transport"/>
    <property type="evidence" value="ECO:0007669"/>
    <property type="project" value="TreeGrafter"/>
</dbReference>
<comment type="similarity">
    <text evidence="2">Belongs to the autoinducer-2 exporter (AI-2E) (TC 2.A.86) family.</text>
</comment>
<dbReference type="EMBL" id="CP017641">
    <property type="protein sequence ID" value="APZ94166.1"/>
    <property type="molecule type" value="Genomic_DNA"/>
</dbReference>
<evidence type="ECO:0000313" key="7">
    <source>
        <dbReference type="EMBL" id="APZ94166.1"/>
    </source>
</evidence>
<evidence type="ECO:0000256" key="6">
    <source>
        <dbReference type="SAM" id="Phobius"/>
    </source>
</evidence>
<dbReference type="OrthoDB" id="9799225at2"/>
<dbReference type="Proteomes" id="UP000187735">
    <property type="component" value="Chromosome"/>
</dbReference>
<feature type="transmembrane region" description="Helical" evidence="6">
    <location>
        <begin position="64"/>
        <end position="82"/>
    </location>
</feature>
<feature type="transmembrane region" description="Helical" evidence="6">
    <location>
        <begin position="350"/>
        <end position="373"/>
    </location>
</feature>
<dbReference type="GO" id="GO:0016020">
    <property type="term" value="C:membrane"/>
    <property type="evidence" value="ECO:0007669"/>
    <property type="project" value="UniProtKB-SubCell"/>
</dbReference>
<dbReference type="InterPro" id="IPR002549">
    <property type="entry name" value="AI-2E-like"/>
</dbReference>
<comment type="subcellular location">
    <subcellularLocation>
        <location evidence="1">Membrane</location>
        <topology evidence="1">Multi-pass membrane protein</topology>
    </subcellularLocation>
</comment>
<feature type="transmembrane region" description="Helical" evidence="6">
    <location>
        <begin position="275"/>
        <end position="301"/>
    </location>
</feature>
<dbReference type="AlphaFoldDB" id="A0A1P8WJC3"/>
<reference evidence="7 8" key="1">
    <citation type="journal article" date="2016" name="Front. Microbiol.">
        <title>Fuerstia marisgermanicae gen. nov., sp. nov., an Unusual Member of the Phylum Planctomycetes from the German Wadden Sea.</title>
        <authorList>
            <person name="Kohn T."/>
            <person name="Heuer A."/>
            <person name="Jogler M."/>
            <person name="Vollmers J."/>
            <person name="Boedeker C."/>
            <person name="Bunk B."/>
            <person name="Rast P."/>
            <person name="Borchert D."/>
            <person name="Glockner I."/>
            <person name="Freese H.M."/>
            <person name="Klenk H.P."/>
            <person name="Overmann J."/>
            <person name="Kaster A.K."/>
            <person name="Rohde M."/>
            <person name="Wiegand S."/>
            <person name="Jogler C."/>
        </authorList>
    </citation>
    <scope>NUCLEOTIDE SEQUENCE [LARGE SCALE GENOMIC DNA]</scope>
    <source>
        <strain evidence="7 8">NH11</strain>
    </source>
</reference>
<evidence type="ECO:0000313" key="8">
    <source>
        <dbReference type="Proteomes" id="UP000187735"/>
    </source>
</evidence>
<dbReference type="KEGG" id="fmr:Fuma_03790"/>
<feature type="transmembrane region" description="Helical" evidence="6">
    <location>
        <begin position="94"/>
        <end position="115"/>
    </location>
</feature>
<name>A0A1P8WJC3_9PLAN</name>
<keyword evidence="8" id="KW-1185">Reference proteome</keyword>
<evidence type="ECO:0000256" key="2">
    <source>
        <dbReference type="ARBA" id="ARBA00009773"/>
    </source>
</evidence>